<feature type="transmembrane region" description="Helical" evidence="5">
    <location>
        <begin position="142"/>
        <end position="170"/>
    </location>
</feature>
<evidence type="ECO:0000313" key="7">
    <source>
        <dbReference type="Proteomes" id="UP000287300"/>
    </source>
</evidence>
<dbReference type="PANTHER" id="PTHR43701:SF2">
    <property type="entry name" value="MEMBRANE TRANSPORTER PROTEIN YJNA-RELATED"/>
    <property type="match status" value="1"/>
</dbReference>
<comment type="caution">
    <text evidence="6">The sequence shown here is derived from an EMBL/GenBank/DDBJ whole genome shotgun (WGS) entry which is preliminary data.</text>
</comment>
<evidence type="ECO:0000313" key="6">
    <source>
        <dbReference type="EMBL" id="GCD54543.1"/>
    </source>
</evidence>
<evidence type="ECO:0000256" key="5">
    <source>
        <dbReference type="RuleBase" id="RU363041"/>
    </source>
</evidence>
<feature type="transmembrane region" description="Helical" evidence="5">
    <location>
        <begin position="206"/>
        <end position="224"/>
    </location>
</feature>
<feature type="transmembrane region" description="Helical" evidence="5">
    <location>
        <begin position="230"/>
        <end position="254"/>
    </location>
</feature>
<evidence type="ECO:0000256" key="2">
    <source>
        <dbReference type="ARBA" id="ARBA00022692"/>
    </source>
</evidence>
<keyword evidence="3 5" id="KW-1133">Transmembrane helix</keyword>
<feature type="transmembrane region" description="Helical" evidence="5">
    <location>
        <begin position="102"/>
        <end position="121"/>
    </location>
</feature>
<dbReference type="AlphaFoldDB" id="A0A401WYZ1"/>
<sequence>MPPDLTHLALEVLSGAVVGFTLGLIGGGGSILAVPLMVYVVGVANPHVAIGTSALAVAVNALAGLAQHARAGTVKWRCAAIFDTCGVVGAFGGATLGKAMDGRRLLLCFALLMIVVGVLMVRGRRNQGCAGAACNRENVGRVMTYGLGTGALSGFFGIGGGFLIVPALIASTGMPILNAIGTSLVAVAAFGASTALSYMASGLIDWNLAVLFIVGGIAGSFGGMRAARALAGTTGALTVFFSGVIFCVATYMIWRSF</sequence>
<name>A0A401WYZ1_ACEPA</name>
<feature type="transmembrane region" description="Helical" evidence="5">
    <location>
        <begin position="47"/>
        <end position="66"/>
    </location>
</feature>
<evidence type="ECO:0000256" key="4">
    <source>
        <dbReference type="ARBA" id="ARBA00023136"/>
    </source>
</evidence>
<keyword evidence="4 5" id="KW-0472">Membrane</keyword>
<keyword evidence="2 5" id="KW-0812">Transmembrane</keyword>
<accession>A0A401WYZ1</accession>
<dbReference type="EMBL" id="BDES01000109">
    <property type="protein sequence ID" value="GCD54543.1"/>
    <property type="molecule type" value="Genomic_DNA"/>
</dbReference>
<dbReference type="InterPro" id="IPR051598">
    <property type="entry name" value="TSUP/Inactive_protease-like"/>
</dbReference>
<protein>
    <recommendedName>
        <fullName evidence="5">Probable membrane transporter protein</fullName>
    </recommendedName>
</protein>
<dbReference type="RefSeq" id="WP_124296698.1">
    <property type="nucleotide sequence ID" value="NZ_BDES01000109.1"/>
</dbReference>
<comment type="similarity">
    <text evidence="5">Belongs to the 4-toluene sulfonate uptake permease (TSUP) (TC 2.A.102) family.</text>
</comment>
<dbReference type="PANTHER" id="PTHR43701">
    <property type="entry name" value="MEMBRANE TRANSPORTER PROTEIN MJ0441-RELATED"/>
    <property type="match status" value="1"/>
</dbReference>
<dbReference type="InterPro" id="IPR002781">
    <property type="entry name" value="TM_pro_TauE-like"/>
</dbReference>
<dbReference type="GO" id="GO:0005886">
    <property type="term" value="C:plasma membrane"/>
    <property type="evidence" value="ECO:0007669"/>
    <property type="project" value="UniProtKB-SubCell"/>
</dbReference>
<dbReference type="Proteomes" id="UP000287300">
    <property type="component" value="Unassembled WGS sequence"/>
</dbReference>
<gene>
    <name evidence="6" type="ORF">NBRC3188_3240</name>
</gene>
<evidence type="ECO:0000256" key="3">
    <source>
        <dbReference type="ARBA" id="ARBA00022989"/>
    </source>
</evidence>
<evidence type="ECO:0000256" key="1">
    <source>
        <dbReference type="ARBA" id="ARBA00004141"/>
    </source>
</evidence>
<feature type="transmembrane region" description="Helical" evidence="5">
    <location>
        <begin position="12"/>
        <end position="41"/>
    </location>
</feature>
<organism evidence="6 7">
    <name type="scientific">Acetobacter pasteurianus NBRC 3188</name>
    <dbReference type="NCBI Taxonomy" id="1226663"/>
    <lineage>
        <taxon>Bacteria</taxon>
        <taxon>Pseudomonadati</taxon>
        <taxon>Pseudomonadota</taxon>
        <taxon>Alphaproteobacteria</taxon>
        <taxon>Acetobacterales</taxon>
        <taxon>Acetobacteraceae</taxon>
        <taxon>Acetobacter</taxon>
    </lineage>
</organism>
<comment type="subcellular location">
    <subcellularLocation>
        <location evidence="5">Cell membrane</location>
        <topology evidence="5">Multi-pass membrane protein</topology>
    </subcellularLocation>
    <subcellularLocation>
        <location evidence="1">Membrane</location>
        <topology evidence="1">Multi-pass membrane protein</topology>
    </subcellularLocation>
</comment>
<proteinExistence type="inferred from homology"/>
<feature type="transmembrane region" description="Helical" evidence="5">
    <location>
        <begin position="78"/>
        <end position="96"/>
    </location>
</feature>
<reference evidence="6 7" key="1">
    <citation type="submission" date="2016-06" db="EMBL/GenBank/DDBJ databases">
        <title>Acetobacter pasteurianus NBRC 3188 whole genome sequencing project.</title>
        <authorList>
            <person name="Matsutani M."/>
            <person name="Shiwa Y."/>
            <person name="Okamoto-Kainuma A."/>
            <person name="Ishikawa M."/>
            <person name="Koizumi Y."/>
            <person name="Yoshikawa H."/>
            <person name="Yakushi T."/>
            <person name="Matsushita K."/>
        </authorList>
    </citation>
    <scope>NUCLEOTIDE SEQUENCE [LARGE SCALE GENOMIC DNA]</scope>
    <source>
        <strain evidence="6 7">NBRC 3188</strain>
    </source>
</reference>
<feature type="transmembrane region" description="Helical" evidence="5">
    <location>
        <begin position="176"/>
        <end position="199"/>
    </location>
</feature>
<dbReference type="Pfam" id="PF01925">
    <property type="entry name" value="TauE"/>
    <property type="match status" value="1"/>
</dbReference>
<keyword evidence="5" id="KW-1003">Cell membrane</keyword>